<keyword evidence="5" id="KW-0539">Nucleus</keyword>
<dbReference type="GO" id="GO:0005634">
    <property type="term" value="C:nucleus"/>
    <property type="evidence" value="ECO:0007669"/>
    <property type="project" value="UniProtKB-SubCell"/>
</dbReference>
<feature type="compositionally biased region" description="Basic and acidic residues" evidence="6">
    <location>
        <begin position="64"/>
        <end position="76"/>
    </location>
</feature>
<dbReference type="GO" id="GO:0030435">
    <property type="term" value="P:sporulation resulting in formation of a cellular spore"/>
    <property type="evidence" value="ECO:0007669"/>
    <property type="project" value="UniProtKB-KW"/>
</dbReference>
<dbReference type="InterPro" id="IPR038491">
    <property type="entry name" value="Velvet_dom_sf"/>
</dbReference>
<dbReference type="PANTHER" id="PTHR33572">
    <property type="entry name" value="SPORE DEVELOPMENT REGULATOR VOSA"/>
    <property type="match status" value="1"/>
</dbReference>
<evidence type="ECO:0000256" key="2">
    <source>
        <dbReference type="ARBA" id="ARBA00022969"/>
    </source>
</evidence>
<protein>
    <recommendedName>
        <fullName evidence="7">Velvet domain-containing protein</fullName>
    </recommendedName>
</protein>
<feature type="domain" description="Velvet" evidence="7">
    <location>
        <begin position="232"/>
        <end position="415"/>
    </location>
</feature>
<comment type="subcellular location">
    <subcellularLocation>
        <location evidence="1">Nucleus</location>
    </subcellularLocation>
</comment>
<keyword evidence="4" id="KW-0804">Transcription</keyword>
<dbReference type="Pfam" id="PF11754">
    <property type="entry name" value="Velvet"/>
    <property type="match status" value="2"/>
</dbReference>
<evidence type="ECO:0000256" key="6">
    <source>
        <dbReference type="SAM" id="MobiDB-lite"/>
    </source>
</evidence>
<gene>
    <name evidence="8" type="ORF">NLU13_3094</name>
</gene>
<dbReference type="EMBL" id="JAPDFR010000002">
    <property type="protein sequence ID" value="KAK0389519.1"/>
    <property type="molecule type" value="Genomic_DNA"/>
</dbReference>
<evidence type="ECO:0000256" key="1">
    <source>
        <dbReference type="ARBA" id="ARBA00004123"/>
    </source>
</evidence>
<reference evidence="8" key="1">
    <citation type="submission" date="2022-10" db="EMBL/GenBank/DDBJ databases">
        <title>Determination and structural analysis of whole genome sequence of Sarocladium strictum F4-1.</title>
        <authorList>
            <person name="Hu L."/>
            <person name="Jiang Y."/>
        </authorList>
    </citation>
    <scope>NUCLEOTIDE SEQUENCE</scope>
    <source>
        <strain evidence="8">F4-1</strain>
    </source>
</reference>
<dbReference type="InterPro" id="IPR037525">
    <property type="entry name" value="Velvet_dom"/>
</dbReference>
<sequence length="440" mass="49405">MSARYSGPPVQPRSPHGPPLRHEVSGPGIPTGNTLSSAQLPRLPSLSSWADSDSQSPNLASNHHSRDVRTEFELSRHRYPQQAIQPHYPQANAESFTTRPDSTVTNLGPPNSEVRQPEMCFRGGMYAEPGYREPRPRPAAGTVSRASIAPPSYREYPSRPPSYDATGLDTKERPVPSKPRLEMHYKRQASSPDRQELSSKRIREQSPPSFRPRTQIRDVVPNLIGPDKAHLVRNLKFSLKIRQQPQQARSCGFADKDRRAIDPPPIVELKIEGEGFSKKDLEVYMNYDRYVMCCTLLDEKGVDAMNMEQDGLRSKRMMGENTVVPFVGTDEHGQVGCFFSFNDLSCRTPGDYRLSFSVSALPTLEESRAGVRYPRMTDIMSDVFKAYNAKLFPGMTESSALARALKEQGCNISVRKGNEKTKNSRGRNAARDDEDEEDDY</sequence>
<keyword evidence="3" id="KW-0805">Transcription regulation</keyword>
<dbReference type="Proteomes" id="UP001175261">
    <property type="component" value="Unassembled WGS sequence"/>
</dbReference>
<feature type="region of interest" description="Disordered" evidence="6">
    <location>
        <begin position="413"/>
        <end position="440"/>
    </location>
</feature>
<dbReference type="AlphaFoldDB" id="A0AA39GM70"/>
<keyword evidence="2" id="KW-0749">Sporulation</keyword>
<organism evidence="8 9">
    <name type="scientific">Sarocladium strictum</name>
    <name type="common">Black bundle disease fungus</name>
    <name type="synonym">Acremonium strictum</name>
    <dbReference type="NCBI Taxonomy" id="5046"/>
    <lineage>
        <taxon>Eukaryota</taxon>
        <taxon>Fungi</taxon>
        <taxon>Dikarya</taxon>
        <taxon>Ascomycota</taxon>
        <taxon>Pezizomycotina</taxon>
        <taxon>Sordariomycetes</taxon>
        <taxon>Hypocreomycetidae</taxon>
        <taxon>Hypocreales</taxon>
        <taxon>Sarocladiaceae</taxon>
        <taxon>Sarocladium</taxon>
    </lineage>
</organism>
<dbReference type="Gene3D" id="2.60.40.3960">
    <property type="entry name" value="Velvet domain"/>
    <property type="match status" value="1"/>
</dbReference>
<evidence type="ECO:0000313" key="9">
    <source>
        <dbReference type="Proteomes" id="UP001175261"/>
    </source>
</evidence>
<keyword evidence="9" id="KW-1185">Reference proteome</keyword>
<feature type="compositionally biased region" description="Low complexity" evidence="6">
    <location>
        <begin position="43"/>
        <end position="57"/>
    </location>
</feature>
<evidence type="ECO:0000259" key="7">
    <source>
        <dbReference type="PROSITE" id="PS51821"/>
    </source>
</evidence>
<comment type="caution">
    <text evidence="8">The sequence shown here is derived from an EMBL/GenBank/DDBJ whole genome shotgun (WGS) entry which is preliminary data.</text>
</comment>
<evidence type="ECO:0000256" key="4">
    <source>
        <dbReference type="ARBA" id="ARBA00023163"/>
    </source>
</evidence>
<feature type="region of interest" description="Disordered" evidence="6">
    <location>
        <begin position="1"/>
        <end position="213"/>
    </location>
</feature>
<name>A0AA39GM70_SARSR</name>
<feature type="compositionally biased region" description="Polar residues" evidence="6">
    <location>
        <begin position="92"/>
        <end position="109"/>
    </location>
</feature>
<dbReference type="PANTHER" id="PTHR33572:SF17">
    <property type="entry name" value="SEXUAL DEVELOPMENT REGULATOR VELC"/>
    <property type="match status" value="1"/>
</dbReference>
<evidence type="ECO:0000256" key="3">
    <source>
        <dbReference type="ARBA" id="ARBA00023015"/>
    </source>
</evidence>
<feature type="compositionally biased region" description="Pro residues" evidence="6">
    <location>
        <begin position="9"/>
        <end position="18"/>
    </location>
</feature>
<accession>A0AA39GM70</accession>
<dbReference type="InterPro" id="IPR021740">
    <property type="entry name" value="Velvet"/>
</dbReference>
<evidence type="ECO:0000256" key="5">
    <source>
        <dbReference type="ARBA" id="ARBA00023242"/>
    </source>
</evidence>
<feature type="compositionally biased region" description="Basic and acidic residues" evidence="6">
    <location>
        <begin position="169"/>
        <end position="185"/>
    </location>
</feature>
<proteinExistence type="predicted"/>
<evidence type="ECO:0000313" key="8">
    <source>
        <dbReference type="EMBL" id="KAK0389519.1"/>
    </source>
</evidence>
<dbReference type="PROSITE" id="PS51821">
    <property type="entry name" value="VELVET"/>
    <property type="match status" value="1"/>
</dbReference>
<feature type="compositionally biased region" description="Basic and acidic residues" evidence="6">
    <location>
        <begin position="193"/>
        <end position="204"/>
    </location>
</feature>